<gene>
    <name evidence="9" type="primary">ODR4</name>
</gene>
<dbReference type="Pfam" id="PF14778">
    <property type="entry name" value="ODR4-like"/>
    <property type="match status" value="1"/>
</dbReference>
<evidence type="ECO:0000256" key="8">
    <source>
        <dbReference type="SAM" id="Phobius"/>
    </source>
</evidence>
<proteinExistence type="inferred from homology"/>
<reference evidence="9 10" key="1">
    <citation type="submission" date="2020-06" db="EMBL/GenBank/DDBJ databases">
        <authorList>
            <consortium name="Wellcome Sanger Institute Data Sharing"/>
        </authorList>
    </citation>
    <scope>NUCLEOTIDE SEQUENCE [LARGE SCALE GENOMIC DNA]</scope>
</reference>
<evidence type="ECO:0000313" key="9">
    <source>
        <dbReference type="Ensembl" id="ENSDCDP00010034506.1"/>
    </source>
</evidence>
<feature type="transmembrane region" description="Helical" evidence="8">
    <location>
        <begin position="414"/>
        <end position="439"/>
    </location>
</feature>
<comment type="function">
    <text evidence="1">May play a role in the trafficking of a subset of G-protein coupled receptors.</text>
</comment>
<evidence type="ECO:0000256" key="4">
    <source>
        <dbReference type="ARBA" id="ARBA00020550"/>
    </source>
</evidence>
<reference evidence="9" key="3">
    <citation type="submission" date="2025-09" db="UniProtKB">
        <authorList>
            <consortium name="Ensembl"/>
        </authorList>
    </citation>
    <scope>IDENTIFICATION</scope>
</reference>
<reference evidence="9" key="2">
    <citation type="submission" date="2025-08" db="UniProtKB">
        <authorList>
            <consortium name="Ensembl"/>
        </authorList>
    </citation>
    <scope>IDENTIFICATION</scope>
</reference>
<dbReference type="AlphaFoldDB" id="A0AAY4CQ27"/>
<name>A0AAY4CQ27_9TELE</name>
<organism evidence="9 10">
    <name type="scientific">Denticeps clupeoides</name>
    <name type="common">denticle herring</name>
    <dbReference type="NCBI Taxonomy" id="299321"/>
    <lineage>
        <taxon>Eukaryota</taxon>
        <taxon>Metazoa</taxon>
        <taxon>Chordata</taxon>
        <taxon>Craniata</taxon>
        <taxon>Vertebrata</taxon>
        <taxon>Euteleostomi</taxon>
        <taxon>Actinopterygii</taxon>
        <taxon>Neopterygii</taxon>
        <taxon>Teleostei</taxon>
        <taxon>Clupei</taxon>
        <taxon>Clupeiformes</taxon>
        <taxon>Denticipitoidei</taxon>
        <taxon>Denticipitidae</taxon>
        <taxon>Denticeps</taxon>
    </lineage>
</organism>
<dbReference type="GO" id="GO:0016020">
    <property type="term" value="C:membrane"/>
    <property type="evidence" value="ECO:0007669"/>
    <property type="project" value="UniProtKB-SubCell"/>
</dbReference>
<evidence type="ECO:0000256" key="6">
    <source>
        <dbReference type="ARBA" id="ARBA00022989"/>
    </source>
</evidence>
<dbReference type="GO" id="GO:0008104">
    <property type="term" value="P:intracellular protein localization"/>
    <property type="evidence" value="ECO:0007669"/>
    <property type="project" value="TreeGrafter"/>
</dbReference>
<keyword evidence="7 8" id="KW-0472">Membrane</keyword>
<dbReference type="PANTHER" id="PTHR33966:SF1">
    <property type="entry name" value="PROTEIN ODR-4 HOMOLOG"/>
    <property type="match status" value="1"/>
</dbReference>
<protein>
    <recommendedName>
        <fullName evidence="4">Protein odr-4 homolog</fullName>
    </recommendedName>
</protein>
<dbReference type="Proteomes" id="UP000694580">
    <property type="component" value="Chromosome 13"/>
</dbReference>
<evidence type="ECO:0000256" key="2">
    <source>
        <dbReference type="ARBA" id="ARBA00004370"/>
    </source>
</evidence>
<sequence length="443" mass="49127">MGRTYVADDTVQKYLSSLHTAGGVCITGLLIGQLSLQRDYVLLSTKTPHRDSDGPGEGHSSSGLLDDADLEWATEHAKQVSQMLPGGMSVLGVFLIVPPELSKEAPSTLRRLVFAIEKHISKGRLWDLTEEDITERVTLQICSKTKKALCRSFDIKDPKSSAKPADWKYQPVSSSSWPLVTCTVALDLQISLPLKSLDDICIKEGLRSWANRIKAAVCLINGKLVADESELVPGQVRDSVGLLWFCDNVYQLILSLEDMGSSAVTQCCRSFISIRGAVHCRAYLQPNKPRAKHAVEAIRKDLMNTVSCRVNMLMEDLLMNEFNDQGVMTGVQPLPHRVFVALPASDFRLCDYVFPDESIADVAERLHEMLDSRVTEESIDSSLEPTHGTHTHTHTHTLLTIHIWYNSCYLDKNLFFICLGLLLAAGIAFLAMAASLIFITRLQ</sequence>
<evidence type="ECO:0000256" key="1">
    <source>
        <dbReference type="ARBA" id="ARBA00003891"/>
    </source>
</evidence>
<dbReference type="GeneTree" id="ENSGT00390000012568"/>
<dbReference type="PANTHER" id="PTHR33966">
    <property type="entry name" value="PROTEIN ODR-4 HOMOLOG"/>
    <property type="match status" value="1"/>
</dbReference>
<dbReference type="Ensembl" id="ENSDCDT00010043026.1">
    <property type="protein sequence ID" value="ENSDCDP00010034506.1"/>
    <property type="gene ID" value="ENSDCDG00010022271.1"/>
</dbReference>
<dbReference type="InterPro" id="IPR029454">
    <property type="entry name" value="ODR-4-like"/>
</dbReference>
<dbReference type="GO" id="GO:0012505">
    <property type="term" value="C:endomembrane system"/>
    <property type="evidence" value="ECO:0007669"/>
    <property type="project" value="TreeGrafter"/>
</dbReference>
<evidence type="ECO:0000256" key="5">
    <source>
        <dbReference type="ARBA" id="ARBA00022692"/>
    </source>
</evidence>
<comment type="similarity">
    <text evidence="3">Belongs to the ODR-4 family.</text>
</comment>
<keyword evidence="5 8" id="KW-0812">Transmembrane</keyword>
<evidence type="ECO:0000256" key="3">
    <source>
        <dbReference type="ARBA" id="ARBA00010131"/>
    </source>
</evidence>
<keyword evidence="6 8" id="KW-1133">Transmembrane helix</keyword>
<evidence type="ECO:0000256" key="7">
    <source>
        <dbReference type="ARBA" id="ARBA00023136"/>
    </source>
</evidence>
<comment type="subcellular location">
    <subcellularLocation>
        <location evidence="2">Membrane</location>
    </subcellularLocation>
</comment>
<keyword evidence="10" id="KW-1185">Reference proteome</keyword>
<evidence type="ECO:0000313" key="10">
    <source>
        <dbReference type="Proteomes" id="UP000694580"/>
    </source>
</evidence>
<accession>A0AAY4CQ27</accession>